<keyword evidence="2" id="KW-1185">Reference proteome</keyword>
<reference evidence="1" key="1">
    <citation type="submission" date="2018-02" db="EMBL/GenBank/DDBJ databases">
        <title>The genomes of Aspergillus section Nigri reveals drivers in fungal speciation.</title>
        <authorList>
            <consortium name="DOE Joint Genome Institute"/>
            <person name="Vesth T.C."/>
            <person name="Nybo J."/>
            <person name="Theobald S."/>
            <person name="Brandl J."/>
            <person name="Frisvad J.C."/>
            <person name="Nielsen K.F."/>
            <person name="Lyhne E.K."/>
            <person name="Kogle M.E."/>
            <person name="Kuo A."/>
            <person name="Riley R."/>
            <person name="Clum A."/>
            <person name="Nolan M."/>
            <person name="Lipzen A."/>
            <person name="Salamov A."/>
            <person name="Henrissat B."/>
            <person name="Wiebenga A."/>
            <person name="De vries R.P."/>
            <person name="Grigoriev I.V."/>
            <person name="Mortensen U.H."/>
            <person name="Andersen M.R."/>
            <person name="Baker S.E."/>
        </authorList>
    </citation>
    <scope>NUCLEOTIDE SEQUENCE</scope>
    <source>
        <strain evidence="1">CBS 121060</strain>
    </source>
</reference>
<name>A0ACD1GUF2_9EURO</name>
<gene>
    <name evidence="1" type="ORF">BO66DRAFT_217414</name>
</gene>
<sequence>MVIYRYGHGPRDKRFRLKSSLVFRILRHYDRDQELICQVPPGALPTVPVVCLCLCLPGTKKGGWKTSIIINTNFKRLLCWNARH</sequence>
<protein>
    <submittedName>
        <fullName evidence="1">Uncharacterized protein</fullName>
    </submittedName>
</protein>
<organism evidence="1 2">
    <name type="scientific">Aspergillus aculeatinus CBS 121060</name>
    <dbReference type="NCBI Taxonomy" id="1448322"/>
    <lineage>
        <taxon>Eukaryota</taxon>
        <taxon>Fungi</taxon>
        <taxon>Dikarya</taxon>
        <taxon>Ascomycota</taxon>
        <taxon>Pezizomycotina</taxon>
        <taxon>Eurotiomycetes</taxon>
        <taxon>Eurotiomycetidae</taxon>
        <taxon>Eurotiales</taxon>
        <taxon>Aspergillaceae</taxon>
        <taxon>Aspergillus</taxon>
        <taxon>Aspergillus subgen. Circumdati</taxon>
    </lineage>
</organism>
<dbReference type="EMBL" id="KZ825000">
    <property type="protein sequence ID" value="RAH65084.1"/>
    <property type="molecule type" value="Genomic_DNA"/>
</dbReference>
<evidence type="ECO:0000313" key="1">
    <source>
        <dbReference type="EMBL" id="RAH65084.1"/>
    </source>
</evidence>
<dbReference type="Proteomes" id="UP000249661">
    <property type="component" value="Unassembled WGS sequence"/>
</dbReference>
<evidence type="ECO:0000313" key="2">
    <source>
        <dbReference type="Proteomes" id="UP000249661"/>
    </source>
</evidence>
<proteinExistence type="predicted"/>
<accession>A0ACD1GUF2</accession>